<dbReference type="GO" id="GO:0016491">
    <property type="term" value="F:oxidoreductase activity"/>
    <property type="evidence" value="ECO:0007669"/>
    <property type="project" value="UniProtKB-KW"/>
</dbReference>
<organism evidence="3 4">
    <name type="scientific">Halioglobus maricola</name>
    <dbReference type="NCBI Taxonomy" id="2601894"/>
    <lineage>
        <taxon>Bacteria</taxon>
        <taxon>Pseudomonadati</taxon>
        <taxon>Pseudomonadota</taxon>
        <taxon>Gammaproteobacteria</taxon>
        <taxon>Cellvibrionales</taxon>
        <taxon>Halieaceae</taxon>
        <taxon>Halioglobus</taxon>
    </lineage>
</organism>
<evidence type="ECO:0000256" key="2">
    <source>
        <dbReference type="ARBA" id="ARBA00023002"/>
    </source>
</evidence>
<dbReference type="PANTHER" id="PTHR24321:SF15">
    <property type="entry name" value="OXIDOREDUCTASE UCPA"/>
    <property type="match status" value="1"/>
</dbReference>
<keyword evidence="4" id="KW-1185">Reference proteome</keyword>
<evidence type="ECO:0000256" key="1">
    <source>
        <dbReference type="ARBA" id="ARBA00006484"/>
    </source>
</evidence>
<dbReference type="Proteomes" id="UP000326287">
    <property type="component" value="Chromosome"/>
</dbReference>
<reference evidence="3 4" key="1">
    <citation type="submission" date="2019-02" db="EMBL/GenBank/DDBJ databases">
        <authorList>
            <person name="Li S.-H."/>
        </authorList>
    </citation>
    <scope>NUCLEOTIDE SEQUENCE [LARGE SCALE GENOMIC DNA]</scope>
    <source>
        <strain evidence="3 4">IMCC14385</strain>
    </source>
</reference>
<dbReference type="PRINTS" id="PR00081">
    <property type="entry name" value="GDHRDH"/>
</dbReference>
<protein>
    <submittedName>
        <fullName evidence="3">SDR family oxidoreductase</fullName>
    </submittedName>
</protein>
<name>A0A5P9NHC3_9GAMM</name>
<dbReference type="Pfam" id="PF13561">
    <property type="entry name" value="adh_short_C2"/>
    <property type="match status" value="1"/>
</dbReference>
<dbReference type="EMBL" id="CP036422">
    <property type="protein sequence ID" value="QFU74916.1"/>
    <property type="molecule type" value="Genomic_DNA"/>
</dbReference>
<evidence type="ECO:0000313" key="3">
    <source>
        <dbReference type="EMBL" id="QFU74916.1"/>
    </source>
</evidence>
<dbReference type="InterPro" id="IPR036291">
    <property type="entry name" value="NAD(P)-bd_dom_sf"/>
</dbReference>
<dbReference type="RefSeq" id="WP_152661023.1">
    <property type="nucleotide sequence ID" value="NZ_CP036422.1"/>
</dbReference>
<dbReference type="SUPFAM" id="SSF51735">
    <property type="entry name" value="NAD(P)-binding Rossmann-fold domains"/>
    <property type="match status" value="1"/>
</dbReference>
<accession>A0A5P9NHC3</accession>
<sequence length="265" mass="27897">MRILSQFGEAAMALYALTGGTTGIGGELKKQLLDLGHEVISVDIKEGDITADLSTPEGRATAIAGIRERAPDGLDGFIPCAGLPPVARPLGLIPAVNYFGVVEMAEGLRDLVAKRRGTILLVASNSAPMVPKDDPYVELCLAGDEGAALSDIASKDGHTAYAGSKRAVSAWMRRNVVSYAKEGVRLNAVAPGITMTPLTEQVMADEELGQAMRDFGEMVPWGGTAQPAQIANVMRFLLSAESDFVCGSVIFIDGGSDAMLRPDDF</sequence>
<dbReference type="Gene3D" id="3.40.50.720">
    <property type="entry name" value="NAD(P)-binding Rossmann-like Domain"/>
    <property type="match status" value="1"/>
</dbReference>
<comment type="similarity">
    <text evidence="1">Belongs to the short-chain dehydrogenases/reductases (SDR) family.</text>
</comment>
<dbReference type="InterPro" id="IPR002347">
    <property type="entry name" value="SDR_fam"/>
</dbReference>
<dbReference type="AlphaFoldDB" id="A0A5P9NHC3"/>
<keyword evidence="2" id="KW-0560">Oxidoreductase</keyword>
<gene>
    <name evidence="3" type="ORF">EY643_04255</name>
</gene>
<evidence type="ECO:0000313" key="4">
    <source>
        <dbReference type="Proteomes" id="UP000326287"/>
    </source>
</evidence>
<proteinExistence type="inferred from homology"/>
<dbReference type="OrthoDB" id="9786435at2"/>
<dbReference type="KEGG" id="halc:EY643_04255"/>
<dbReference type="PANTHER" id="PTHR24321">
    <property type="entry name" value="DEHYDROGENASES, SHORT CHAIN"/>
    <property type="match status" value="1"/>
</dbReference>